<name>A0A0F6U3V0_MICAE</name>
<dbReference type="HOGENOM" id="CLU_186046_0_0_3"/>
<evidence type="ECO:0000313" key="2">
    <source>
        <dbReference type="Proteomes" id="UP000034103"/>
    </source>
</evidence>
<sequence length="93" mass="11004">MGKVESFNLDGLDLFFNSHDHWPPHFHVRKPGQWEIRVFFLLCNQENGLNFQVKWPANAKISSKEKKQILDHVLANRSTLLIEWEAKVCTWEN</sequence>
<dbReference type="Proteomes" id="UP000034103">
    <property type="component" value="Chromosome"/>
</dbReference>
<dbReference type="AlphaFoldDB" id="A0A0F6U3V0"/>
<evidence type="ECO:0000313" key="1">
    <source>
        <dbReference type="EMBL" id="AKE64357.1"/>
    </source>
</evidence>
<dbReference type="PATRIC" id="fig|1641812.3.peg.2077"/>
<dbReference type="EMBL" id="CP011304">
    <property type="protein sequence ID" value="AKE64357.1"/>
    <property type="molecule type" value="Genomic_DNA"/>
</dbReference>
<gene>
    <name evidence="1" type="ORF">MYAER_2009</name>
</gene>
<protein>
    <recommendedName>
        <fullName evidence="3">DUF4160 domain-containing protein</fullName>
    </recommendedName>
</protein>
<accession>A0A0F6U3V0</accession>
<organism evidence="1 2">
    <name type="scientific">Microcystis aeruginosa NIES-2549</name>
    <dbReference type="NCBI Taxonomy" id="1641812"/>
    <lineage>
        <taxon>Bacteria</taxon>
        <taxon>Bacillati</taxon>
        <taxon>Cyanobacteriota</taxon>
        <taxon>Cyanophyceae</taxon>
        <taxon>Oscillatoriophycideae</taxon>
        <taxon>Chroococcales</taxon>
        <taxon>Microcystaceae</taxon>
        <taxon>Microcystis</taxon>
    </lineage>
</organism>
<dbReference type="InterPro" id="IPR025427">
    <property type="entry name" value="DUF4160"/>
</dbReference>
<reference evidence="1 2" key="1">
    <citation type="journal article" date="2015" name="Genome Announc.">
        <title>Complete Genome Sequence of Microcystis aeruginosa NIES-2549, a Bloom-Forming Cyanobacterium from Lake Kasumigaura, Japan.</title>
        <authorList>
            <person name="Yamaguchi H."/>
            <person name="Suzuki S."/>
            <person name="Tanabe Y."/>
            <person name="Osana Y."/>
            <person name="Shimura Y."/>
            <person name="Ishida K."/>
            <person name="Kawachi M."/>
        </authorList>
    </citation>
    <scope>NUCLEOTIDE SEQUENCE [LARGE SCALE GENOMIC DNA]</scope>
    <source>
        <strain evidence="1 2">NIES-2549</strain>
    </source>
</reference>
<evidence type="ECO:0008006" key="3">
    <source>
        <dbReference type="Google" id="ProtNLM"/>
    </source>
</evidence>
<proteinExistence type="predicted"/>
<dbReference type="Pfam" id="PF13711">
    <property type="entry name" value="DUF4160"/>
    <property type="match status" value="1"/>
</dbReference>